<dbReference type="EMBL" id="FQUQ01000009">
    <property type="protein sequence ID" value="SHH00428.1"/>
    <property type="molecule type" value="Genomic_DNA"/>
</dbReference>
<comment type="subcellular location">
    <subcellularLocation>
        <location evidence="1">Cell outer membrane</location>
    </subcellularLocation>
</comment>
<dbReference type="Gene3D" id="2.20.20.130">
    <property type="match status" value="1"/>
</dbReference>
<keyword evidence="3 6" id="KW-0732">Signal</keyword>
<sequence length="447" mass="50445">MKKNINLYILLLFAFSTLASCKKFLDEKPDQKLMVPKTLEDFQSLLDGNFEMNLASTSAGLISSDDYSLGNDAYNKLDVDQRNMYTWQDKSFSEVRVNDWGSVYTQVYNANVALEGVEKITKASFNESKWNNVKGSALLFRGRAFFEAALIWAKAYDAASANTDPGIPLRMTSDFNAKTTRPNVQETYAQVLNDLKQAADLLPAHPDHPIRPSKGAAYAYLSRVYLAMRDYPNAGKYADAALQLNDKLIDYAALDDTDFYPLPGITNPELIMFFTMETSFTPVIDQSLYDLYADNDYRKTVFFEENRDGSMGFKGSYDGSYAYFTGVATDEMYLNRAECAARGNKVSDAMKDLNTLLGKRINGFVPLTATDPADALRLILQERRKELVLRGTRWMDLKRLNKESEFQVTLKRTAGGKEYVLLPNDPKYALPIPDQIIMKSGIPQNIR</sequence>
<evidence type="ECO:0000259" key="7">
    <source>
        <dbReference type="Pfam" id="PF07980"/>
    </source>
</evidence>
<comment type="similarity">
    <text evidence="2">Belongs to the SusD family.</text>
</comment>
<feature type="domain" description="SusD-like N-terminal" evidence="8">
    <location>
        <begin position="23"/>
        <end position="226"/>
    </location>
</feature>
<evidence type="ECO:0000256" key="4">
    <source>
        <dbReference type="ARBA" id="ARBA00023136"/>
    </source>
</evidence>
<organism evidence="9 10">
    <name type="scientific">Pedobacter caeni</name>
    <dbReference type="NCBI Taxonomy" id="288992"/>
    <lineage>
        <taxon>Bacteria</taxon>
        <taxon>Pseudomonadati</taxon>
        <taxon>Bacteroidota</taxon>
        <taxon>Sphingobacteriia</taxon>
        <taxon>Sphingobacteriales</taxon>
        <taxon>Sphingobacteriaceae</taxon>
        <taxon>Pedobacter</taxon>
    </lineage>
</organism>
<feature type="chain" id="PRO_5013313919" evidence="6">
    <location>
        <begin position="20"/>
        <end position="447"/>
    </location>
</feature>
<name>A0A1M5PFD5_9SPHI</name>
<dbReference type="Proteomes" id="UP000184287">
    <property type="component" value="Unassembled WGS sequence"/>
</dbReference>
<dbReference type="InterPro" id="IPR033985">
    <property type="entry name" value="SusD-like_N"/>
</dbReference>
<dbReference type="AlphaFoldDB" id="A0A1M5PFD5"/>
<evidence type="ECO:0000313" key="9">
    <source>
        <dbReference type="EMBL" id="SHH00428.1"/>
    </source>
</evidence>
<dbReference type="STRING" id="288992.SAMN04488522_109131"/>
<dbReference type="Pfam" id="PF07980">
    <property type="entry name" value="SusD_RagB"/>
    <property type="match status" value="1"/>
</dbReference>
<dbReference type="Gene3D" id="1.25.40.390">
    <property type="match status" value="1"/>
</dbReference>
<dbReference type="InterPro" id="IPR012944">
    <property type="entry name" value="SusD_RagB_dom"/>
</dbReference>
<evidence type="ECO:0000256" key="6">
    <source>
        <dbReference type="SAM" id="SignalP"/>
    </source>
</evidence>
<reference evidence="10" key="1">
    <citation type="submission" date="2016-11" db="EMBL/GenBank/DDBJ databases">
        <authorList>
            <person name="Varghese N."/>
            <person name="Submissions S."/>
        </authorList>
    </citation>
    <scope>NUCLEOTIDE SEQUENCE [LARGE SCALE GENOMIC DNA]</scope>
    <source>
        <strain evidence="10">DSM 16990</strain>
    </source>
</reference>
<feature type="domain" description="RagB/SusD" evidence="7">
    <location>
        <begin position="331"/>
        <end position="439"/>
    </location>
</feature>
<keyword evidence="5" id="KW-0998">Cell outer membrane</keyword>
<evidence type="ECO:0000313" key="10">
    <source>
        <dbReference type="Proteomes" id="UP000184287"/>
    </source>
</evidence>
<keyword evidence="10" id="KW-1185">Reference proteome</keyword>
<evidence type="ECO:0000259" key="8">
    <source>
        <dbReference type="Pfam" id="PF14322"/>
    </source>
</evidence>
<keyword evidence="4" id="KW-0472">Membrane</keyword>
<evidence type="ECO:0000256" key="3">
    <source>
        <dbReference type="ARBA" id="ARBA00022729"/>
    </source>
</evidence>
<evidence type="ECO:0000256" key="5">
    <source>
        <dbReference type="ARBA" id="ARBA00023237"/>
    </source>
</evidence>
<dbReference type="PROSITE" id="PS51257">
    <property type="entry name" value="PROKAR_LIPOPROTEIN"/>
    <property type="match status" value="1"/>
</dbReference>
<dbReference type="Gene3D" id="1.25.40.900">
    <property type="match status" value="1"/>
</dbReference>
<accession>A0A1M5PFD5</accession>
<dbReference type="InterPro" id="IPR011990">
    <property type="entry name" value="TPR-like_helical_dom_sf"/>
</dbReference>
<evidence type="ECO:0000256" key="2">
    <source>
        <dbReference type="ARBA" id="ARBA00006275"/>
    </source>
</evidence>
<protein>
    <submittedName>
        <fullName evidence="9">SusD family protein</fullName>
    </submittedName>
</protein>
<feature type="signal peptide" evidence="6">
    <location>
        <begin position="1"/>
        <end position="19"/>
    </location>
</feature>
<dbReference type="GO" id="GO:0009279">
    <property type="term" value="C:cell outer membrane"/>
    <property type="evidence" value="ECO:0007669"/>
    <property type="project" value="UniProtKB-SubCell"/>
</dbReference>
<gene>
    <name evidence="9" type="ORF">SAMN04488522_109131</name>
</gene>
<dbReference type="Pfam" id="PF14322">
    <property type="entry name" value="SusD-like_3"/>
    <property type="match status" value="1"/>
</dbReference>
<evidence type="ECO:0000256" key="1">
    <source>
        <dbReference type="ARBA" id="ARBA00004442"/>
    </source>
</evidence>
<proteinExistence type="inferred from homology"/>
<dbReference type="SUPFAM" id="SSF48452">
    <property type="entry name" value="TPR-like"/>
    <property type="match status" value="1"/>
</dbReference>